<evidence type="ECO:0000313" key="3">
    <source>
        <dbReference type="Proteomes" id="UP000694392"/>
    </source>
</evidence>
<protein>
    <submittedName>
        <fullName evidence="2">Uncharacterized protein</fullName>
    </submittedName>
</protein>
<accession>A0A8D0H651</accession>
<evidence type="ECO:0000256" key="1">
    <source>
        <dbReference type="SAM" id="MobiDB-lite"/>
    </source>
</evidence>
<dbReference type="Proteomes" id="UP000694392">
    <property type="component" value="Unplaced"/>
</dbReference>
<dbReference type="Ensembl" id="ENSSPUT00000015864.1">
    <property type="protein sequence ID" value="ENSSPUP00000014874.1"/>
    <property type="gene ID" value="ENSSPUG00000011481.1"/>
</dbReference>
<dbReference type="AlphaFoldDB" id="A0A8D0H651"/>
<dbReference type="OMA" id="EDNIPTC"/>
<name>A0A8D0H651_SPHPU</name>
<proteinExistence type="predicted"/>
<keyword evidence="3" id="KW-1185">Reference proteome</keyword>
<reference evidence="2" key="2">
    <citation type="submission" date="2025-09" db="UniProtKB">
        <authorList>
            <consortium name="Ensembl"/>
        </authorList>
    </citation>
    <scope>IDENTIFICATION</scope>
</reference>
<reference evidence="2" key="1">
    <citation type="submission" date="2025-08" db="UniProtKB">
        <authorList>
            <consortium name="Ensembl"/>
        </authorList>
    </citation>
    <scope>IDENTIFICATION</scope>
</reference>
<dbReference type="GeneTree" id="ENSGT01030000235534"/>
<feature type="region of interest" description="Disordered" evidence="1">
    <location>
        <begin position="43"/>
        <end position="80"/>
    </location>
</feature>
<evidence type="ECO:0000313" key="2">
    <source>
        <dbReference type="Ensembl" id="ENSSPUP00000014874.1"/>
    </source>
</evidence>
<sequence length="80" mass="8464">IPGTLPMRRTTIRSRLFPVRTLTALPMVMCSRLTLFTSVILSPTHRPASSGRGKRNGQHGGELGTTKASVSARGCGSSPS</sequence>
<organism evidence="2 3">
    <name type="scientific">Sphenodon punctatus</name>
    <name type="common">Tuatara</name>
    <name type="synonym">Hatteria punctata</name>
    <dbReference type="NCBI Taxonomy" id="8508"/>
    <lineage>
        <taxon>Eukaryota</taxon>
        <taxon>Metazoa</taxon>
        <taxon>Chordata</taxon>
        <taxon>Craniata</taxon>
        <taxon>Vertebrata</taxon>
        <taxon>Euteleostomi</taxon>
        <taxon>Lepidosauria</taxon>
        <taxon>Sphenodontia</taxon>
        <taxon>Sphenodontidae</taxon>
        <taxon>Sphenodon</taxon>
    </lineage>
</organism>